<dbReference type="Pfam" id="PF03703">
    <property type="entry name" value="bPH_2"/>
    <property type="match status" value="1"/>
</dbReference>
<protein>
    <submittedName>
        <fullName evidence="3">Membrane spanning protein</fullName>
    </submittedName>
</protein>
<accession>A0A380GWB9</accession>
<feature type="transmembrane region" description="Helical" evidence="1">
    <location>
        <begin position="20"/>
        <end position="42"/>
    </location>
</feature>
<reference evidence="3 4" key="1">
    <citation type="submission" date="2018-06" db="EMBL/GenBank/DDBJ databases">
        <authorList>
            <consortium name="Pathogen Informatics"/>
            <person name="Doyle S."/>
        </authorList>
    </citation>
    <scope>NUCLEOTIDE SEQUENCE [LARGE SCALE GENOMIC DNA]</scope>
    <source>
        <strain evidence="3 4">NCTC13832</strain>
    </source>
</reference>
<feature type="domain" description="YdbS-like PH" evidence="2">
    <location>
        <begin position="76"/>
        <end position="152"/>
    </location>
</feature>
<organism evidence="3 4">
    <name type="scientific">Staphylococcus microti</name>
    <dbReference type="NCBI Taxonomy" id="569857"/>
    <lineage>
        <taxon>Bacteria</taxon>
        <taxon>Bacillati</taxon>
        <taxon>Bacillota</taxon>
        <taxon>Bacilli</taxon>
        <taxon>Bacillales</taxon>
        <taxon>Staphylococcaceae</taxon>
        <taxon>Staphylococcus</taxon>
    </lineage>
</organism>
<evidence type="ECO:0000313" key="4">
    <source>
        <dbReference type="Proteomes" id="UP000254100"/>
    </source>
</evidence>
<name>A0A380GWB9_9STAP</name>
<sequence length="190" mass="21753">MTMNHRFHKMAPEGVKVMRLANAIVVAILVIIALITFIASFFVTFKEALWWISGGTLVLAIVYAIIFVWLKPLYAYHVFGYQYAQEGIVVREGFIFVQETKVPLFRIQNIDIEEGFIMRKYQLATLTFSTAGGNTEIKLIDKQQAMKIKQFIQNGILDDDTNGESEEATEINELNYDKIKNVDSNNEEDM</sequence>
<evidence type="ECO:0000256" key="1">
    <source>
        <dbReference type="SAM" id="Phobius"/>
    </source>
</evidence>
<dbReference type="AlphaFoldDB" id="A0A380GWB9"/>
<feature type="transmembrane region" description="Helical" evidence="1">
    <location>
        <begin position="48"/>
        <end position="70"/>
    </location>
</feature>
<dbReference type="EMBL" id="UHDT01000001">
    <property type="protein sequence ID" value="SUM58020.1"/>
    <property type="molecule type" value="Genomic_DNA"/>
</dbReference>
<evidence type="ECO:0000259" key="2">
    <source>
        <dbReference type="Pfam" id="PF03703"/>
    </source>
</evidence>
<dbReference type="PANTHER" id="PTHR34473:SF2">
    <property type="entry name" value="UPF0699 TRANSMEMBRANE PROTEIN YDBT"/>
    <property type="match status" value="1"/>
</dbReference>
<keyword evidence="1" id="KW-0472">Membrane</keyword>
<dbReference type="PANTHER" id="PTHR34473">
    <property type="entry name" value="UPF0699 TRANSMEMBRANE PROTEIN YDBS"/>
    <property type="match status" value="1"/>
</dbReference>
<dbReference type="OrthoDB" id="1750577at2"/>
<dbReference type="RefSeq" id="WP_052502868.1">
    <property type="nucleotide sequence ID" value="NZ_JXWY01000016.1"/>
</dbReference>
<keyword evidence="1" id="KW-1133">Transmembrane helix</keyword>
<proteinExistence type="predicted"/>
<gene>
    <name evidence="3" type="ORF">NCTC13832_01755</name>
</gene>
<keyword evidence="1" id="KW-0812">Transmembrane</keyword>
<dbReference type="Proteomes" id="UP000254100">
    <property type="component" value="Unassembled WGS sequence"/>
</dbReference>
<evidence type="ECO:0000313" key="3">
    <source>
        <dbReference type="EMBL" id="SUM58020.1"/>
    </source>
</evidence>
<dbReference type="InterPro" id="IPR005182">
    <property type="entry name" value="YdbS-like_PH"/>
</dbReference>